<dbReference type="Pfam" id="PF00505">
    <property type="entry name" value="HMG_box"/>
    <property type="match status" value="1"/>
</dbReference>
<accession>A0A6C0F6C3</accession>
<keyword evidence="1" id="KW-0238">DNA-binding</keyword>
<organism evidence="3">
    <name type="scientific">viral metagenome</name>
    <dbReference type="NCBI Taxonomy" id="1070528"/>
    <lineage>
        <taxon>unclassified sequences</taxon>
        <taxon>metagenomes</taxon>
        <taxon>organismal metagenomes</taxon>
    </lineage>
</organism>
<evidence type="ECO:0000313" key="3">
    <source>
        <dbReference type="EMBL" id="QHT37208.1"/>
    </source>
</evidence>
<protein>
    <recommendedName>
        <fullName evidence="2">HMG box domain-containing protein</fullName>
    </recommendedName>
</protein>
<evidence type="ECO:0000256" key="1">
    <source>
        <dbReference type="ARBA" id="ARBA00023125"/>
    </source>
</evidence>
<evidence type="ECO:0000259" key="2">
    <source>
        <dbReference type="PROSITE" id="PS50118"/>
    </source>
</evidence>
<proteinExistence type="predicted"/>
<dbReference type="SMART" id="SM00398">
    <property type="entry name" value="HMG"/>
    <property type="match status" value="1"/>
</dbReference>
<feature type="domain" description="HMG box" evidence="2">
    <location>
        <begin position="67"/>
        <end position="135"/>
    </location>
</feature>
<name>A0A6C0F6C3_9ZZZZ</name>
<dbReference type="InterPro" id="IPR036910">
    <property type="entry name" value="HMG_box_dom_sf"/>
</dbReference>
<dbReference type="AlphaFoldDB" id="A0A6C0F6C3"/>
<dbReference type="EMBL" id="MN738790">
    <property type="protein sequence ID" value="QHT37208.1"/>
    <property type="molecule type" value="Genomic_DNA"/>
</dbReference>
<dbReference type="PANTHER" id="PTHR48112">
    <property type="entry name" value="HIGH MOBILITY GROUP PROTEIN DSP1"/>
    <property type="match status" value="1"/>
</dbReference>
<dbReference type="SUPFAM" id="SSF47095">
    <property type="entry name" value="HMG-box"/>
    <property type="match status" value="1"/>
</dbReference>
<dbReference type="InterPro" id="IPR009071">
    <property type="entry name" value="HMG_box_dom"/>
</dbReference>
<dbReference type="InterPro" id="IPR050342">
    <property type="entry name" value="HMGB"/>
</dbReference>
<dbReference type="GO" id="GO:0003677">
    <property type="term" value="F:DNA binding"/>
    <property type="evidence" value="ECO:0007669"/>
    <property type="project" value="UniProtKB-KW"/>
</dbReference>
<sequence length="146" mass="17473">MEFHNNLNAFIKLQLKTGEDIIDNVVDDLCELFEQTLKSEELKKTMKKKYLDTSYTKVKPKKDPNRIKRPKTSFFFFCDANRQKVVSENPEKNVGEIAKILGKMWRELSPKDKKPFIQLNEKDIERYEDQKTSYDSREFHVKEEFE</sequence>
<dbReference type="PROSITE" id="PS50118">
    <property type="entry name" value="HMG_BOX_2"/>
    <property type="match status" value="1"/>
</dbReference>
<reference evidence="3" key="1">
    <citation type="journal article" date="2020" name="Nature">
        <title>Giant virus diversity and host interactions through global metagenomics.</title>
        <authorList>
            <person name="Schulz F."/>
            <person name="Roux S."/>
            <person name="Paez-Espino D."/>
            <person name="Jungbluth S."/>
            <person name="Walsh D.A."/>
            <person name="Denef V.J."/>
            <person name="McMahon K.D."/>
            <person name="Konstantinidis K.T."/>
            <person name="Eloe-Fadrosh E.A."/>
            <person name="Kyrpides N.C."/>
            <person name="Woyke T."/>
        </authorList>
    </citation>
    <scope>NUCLEOTIDE SEQUENCE</scope>
    <source>
        <strain evidence="3">GVMAG-S-ERX555967-131</strain>
    </source>
</reference>
<dbReference type="Gene3D" id="1.10.30.10">
    <property type="entry name" value="High mobility group box domain"/>
    <property type="match status" value="1"/>
</dbReference>
<dbReference type="PANTHER" id="PTHR48112:SF32">
    <property type="entry name" value="HIGH MOBILITY GROUP PROTEIN B3"/>
    <property type="match status" value="1"/>
</dbReference>